<dbReference type="Proteomes" id="UP000054683">
    <property type="component" value="Unassembled WGS sequence"/>
</dbReference>
<feature type="compositionally biased region" description="Basic and acidic residues" evidence="1">
    <location>
        <begin position="17"/>
        <end position="41"/>
    </location>
</feature>
<feature type="compositionally biased region" description="Polar residues" evidence="1">
    <location>
        <begin position="1"/>
        <end position="16"/>
    </location>
</feature>
<accession>A0A158K0Q1</accession>
<evidence type="ECO:0000313" key="3">
    <source>
        <dbReference type="Proteomes" id="UP000054683"/>
    </source>
</evidence>
<name>A0A158K0Q1_9BURK</name>
<gene>
    <name evidence="2" type="ORF">AWB69_09162</name>
</gene>
<evidence type="ECO:0000256" key="1">
    <source>
        <dbReference type="SAM" id="MobiDB-lite"/>
    </source>
</evidence>
<protein>
    <submittedName>
        <fullName evidence="2">Uncharacterized protein</fullName>
    </submittedName>
</protein>
<sequence length="180" mass="20561">MTAISLQDGTTMTNATKELHDRQSHYDRLHHQKRMRDLSRRDQLDHTDLRLKEDSRRILNAEAPLTRCVDLADAAYLAELDAFETEQAARKSRGFYEPDWETCTHIGQVADIAQAMDRFYKSDRLNRPGGTRERLIASNEEEFARKGFACIASYHDSVVGRSIFVRPADVGLAVYSSNRA</sequence>
<proteinExistence type="predicted"/>
<evidence type="ECO:0000313" key="2">
    <source>
        <dbReference type="EMBL" id="SAL74293.1"/>
    </source>
</evidence>
<reference evidence="2 3" key="1">
    <citation type="submission" date="2016-01" db="EMBL/GenBank/DDBJ databases">
        <authorList>
            <person name="Oliw E.H."/>
        </authorList>
    </citation>
    <scope>NUCLEOTIDE SEQUENCE [LARGE SCALE GENOMIC DNA]</scope>
    <source>
        <strain evidence="2">LMG 27134</strain>
    </source>
</reference>
<dbReference type="EMBL" id="FCOK02000152">
    <property type="protein sequence ID" value="SAL74293.1"/>
    <property type="molecule type" value="Genomic_DNA"/>
</dbReference>
<feature type="region of interest" description="Disordered" evidence="1">
    <location>
        <begin position="1"/>
        <end position="41"/>
    </location>
</feature>
<organism evidence="2 3">
    <name type="scientific">Caballeronia udeis</name>
    <dbReference type="NCBI Taxonomy" id="1232866"/>
    <lineage>
        <taxon>Bacteria</taxon>
        <taxon>Pseudomonadati</taxon>
        <taxon>Pseudomonadota</taxon>
        <taxon>Betaproteobacteria</taxon>
        <taxon>Burkholderiales</taxon>
        <taxon>Burkholderiaceae</taxon>
        <taxon>Caballeronia</taxon>
    </lineage>
</organism>
<dbReference type="AlphaFoldDB" id="A0A158K0Q1"/>